<dbReference type="AlphaFoldDB" id="A0A6P6UJ38"/>
<dbReference type="RefSeq" id="XP_027090281.2">
    <property type="nucleotide sequence ID" value="XM_027234480.2"/>
</dbReference>
<accession>A0A6P6UJ38</accession>
<keyword evidence="4" id="KW-0812">Transmembrane</keyword>
<comment type="similarity">
    <text evidence="1">Belongs to the mTERF family.</text>
</comment>
<dbReference type="GeneID" id="113711318"/>
<dbReference type="InterPro" id="IPR038538">
    <property type="entry name" value="MTERF_sf"/>
</dbReference>
<evidence type="ECO:0000313" key="6">
    <source>
        <dbReference type="RefSeq" id="XP_027090281.2"/>
    </source>
</evidence>
<evidence type="ECO:0000256" key="2">
    <source>
        <dbReference type="ARBA" id="ARBA00022472"/>
    </source>
</evidence>
<gene>
    <name evidence="6" type="primary">LOC113711318</name>
</gene>
<organism evidence="5 6">
    <name type="scientific">Coffea arabica</name>
    <name type="common">Arabian coffee</name>
    <dbReference type="NCBI Taxonomy" id="13443"/>
    <lineage>
        <taxon>Eukaryota</taxon>
        <taxon>Viridiplantae</taxon>
        <taxon>Streptophyta</taxon>
        <taxon>Embryophyta</taxon>
        <taxon>Tracheophyta</taxon>
        <taxon>Spermatophyta</taxon>
        <taxon>Magnoliopsida</taxon>
        <taxon>eudicotyledons</taxon>
        <taxon>Gunneridae</taxon>
        <taxon>Pentapetalae</taxon>
        <taxon>asterids</taxon>
        <taxon>lamiids</taxon>
        <taxon>Gentianales</taxon>
        <taxon>Rubiaceae</taxon>
        <taxon>Ixoroideae</taxon>
        <taxon>Gardenieae complex</taxon>
        <taxon>Bertiereae - Coffeeae clade</taxon>
        <taxon>Coffeeae</taxon>
        <taxon>Coffea</taxon>
    </lineage>
</organism>
<evidence type="ECO:0000256" key="3">
    <source>
        <dbReference type="ARBA" id="ARBA00022946"/>
    </source>
</evidence>
<evidence type="ECO:0000313" key="5">
    <source>
        <dbReference type="Proteomes" id="UP001652660"/>
    </source>
</evidence>
<dbReference type="PANTHER" id="PTHR13068:SF103">
    <property type="entry name" value="MITOCHONDRIAL TRANSCRIPTION TERMINATION FACTOR FAMILY PROTEIN"/>
    <property type="match status" value="1"/>
</dbReference>
<keyword evidence="2" id="KW-0805">Transcription regulation</keyword>
<dbReference type="GO" id="GO:0003676">
    <property type="term" value="F:nucleic acid binding"/>
    <property type="evidence" value="ECO:0007669"/>
    <property type="project" value="InterPro"/>
</dbReference>
<protein>
    <submittedName>
        <fullName evidence="6">Transcription termination factor MTEF18, mitochondrial-like</fullName>
    </submittedName>
</protein>
<dbReference type="Proteomes" id="UP001652660">
    <property type="component" value="Chromosome 10e"/>
</dbReference>
<keyword evidence="5" id="KW-1185">Reference proteome</keyword>
<dbReference type="Gene3D" id="1.25.70.10">
    <property type="entry name" value="Transcription termination factor 3, mitochondrial"/>
    <property type="match status" value="2"/>
</dbReference>
<dbReference type="Pfam" id="PF02536">
    <property type="entry name" value="mTERF"/>
    <property type="match status" value="2"/>
</dbReference>
<evidence type="ECO:0000256" key="4">
    <source>
        <dbReference type="SAM" id="Phobius"/>
    </source>
</evidence>
<keyword evidence="4" id="KW-0472">Membrane</keyword>
<sequence>MLILKISKRVPESMISQLNNLLKFPPITEKRLALQSHTPFFLSLRRIQIKCFHSSGPVRCPKVALVESPLPISSSVIKISRVARSDAQAALFEYLHYTRGFTYMDAEHISKNSPHFVENLVMKVENEQDVSRALSKLLRYYPINEFEPFLESLGLRPTELSLFLPANLIFLADDHMLLDNFHVLCDYGIPRVEIGKIYKEAAEIFGYEFGRLNTKLRAYEDLGLSKPTVIKLVTSCPSILVGDVNKELVDVLNKLTELGFQRDWIGGYLSSRHSYSWNRMLDTMTFLVEVGFGDMQIGDLIRKNPAFLLEGSGKQIYVLFGRLLKLGLKMNEVYLLLLENPEILSPKCAKNVWKALYFLFEIGMETDHIAKFLRTHIQLLASHSLKGPKTVLRSLNGDRQKLLQVMSENPSKFFALAFKSNISSIEQIRAKNPGKMLQKTAFLLKLGYIENSDEMGKALKKFRGRGDQLQERFDCLVQAGLDSNVVVDMIRQAPTALNQSKDVLEKKIAYLISLGYPVVTIAAFPTYLCYDIGRINRRFNMYLWLKERGAVKSMISPSTLLACSEARFTKYFVDVHPEGPLKWESLKKSSLSS</sequence>
<keyword evidence="4" id="KW-1133">Transmembrane helix</keyword>
<name>A0A6P6UJ38_COFAR</name>
<dbReference type="OrthoDB" id="764594at2759"/>
<reference evidence="6" key="2">
    <citation type="submission" date="2025-08" db="UniProtKB">
        <authorList>
            <consortium name="RefSeq"/>
        </authorList>
    </citation>
    <scope>IDENTIFICATION</scope>
    <source>
        <tissue evidence="6">Leaves</tissue>
    </source>
</reference>
<feature type="transmembrane region" description="Helical" evidence="4">
    <location>
        <begin position="508"/>
        <end position="530"/>
    </location>
</feature>
<dbReference type="GO" id="GO:0006353">
    <property type="term" value="P:DNA-templated transcription termination"/>
    <property type="evidence" value="ECO:0007669"/>
    <property type="project" value="UniProtKB-KW"/>
</dbReference>
<proteinExistence type="inferred from homology"/>
<dbReference type="PANTHER" id="PTHR13068">
    <property type="entry name" value="CGI-12 PROTEIN-RELATED"/>
    <property type="match status" value="1"/>
</dbReference>
<dbReference type="InterPro" id="IPR003690">
    <property type="entry name" value="MTERF"/>
</dbReference>
<keyword evidence="3" id="KW-0809">Transit peptide</keyword>
<evidence type="ECO:0000256" key="1">
    <source>
        <dbReference type="ARBA" id="ARBA00007692"/>
    </source>
</evidence>
<dbReference type="SMART" id="SM00733">
    <property type="entry name" value="Mterf"/>
    <property type="match status" value="5"/>
</dbReference>
<keyword evidence="2" id="KW-0804">Transcription</keyword>
<keyword evidence="2" id="KW-0806">Transcription termination</keyword>
<reference evidence="5" key="1">
    <citation type="journal article" date="2025" name="Foods">
        <title>Unveiling the Microbial Signatures of Arabica Coffee Cherries: Insights into Ripeness Specific Diversity, Functional Traits, and Implications for Quality and Safety.</title>
        <authorList>
            <consortium name="RefSeq"/>
            <person name="Tenea G.N."/>
            <person name="Cifuentes V."/>
            <person name="Reyes P."/>
            <person name="Cevallos-Vallejos M."/>
        </authorList>
    </citation>
    <scope>NUCLEOTIDE SEQUENCE [LARGE SCALE GENOMIC DNA]</scope>
</reference>